<protein>
    <recommendedName>
        <fullName evidence="3">TetR family transcriptional regulator</fullName>
    </recommendedName>
</protein>
<accession>A0ABP8RRQ3</accession>
<evidence type="ECO:0008006" key="3">
    <source>
        <dbReference type="Google" id="ProtNLM"/>
    </source>
</evidence>
<evidence type="ECO:0000313" key="2">
    <source>
        <dbReference type="Proteomes" id="UP001501598"/>
    </source>
</evidence>
<sequence length="69" mass="7334">MTDEIEPKPGTDPQVQVAALTAMALGWRLFGPFVQGIAGLGDRTIEDLTETVYALVRRSVVGEDDGSDG</sequence>
<proteinExistence type="predicted"/>
<organism evidence="1 2">
    <name type="scientific">Pseudonocardia xishanensis</name>
    <dbReference type="NCBI Taxonomy" id="630995"/>
    <lineage>
        <taxon>Bacteria</taxon>
        <taxon>Bacillati</taxon>
        <taxon>Actinomycetota</taxon>
        <taxon>Actinomycetes</taxon>
        <taxon>Pseudonocardiales</taxon>
        <taxon>Pseudonocardiaceae</taxon>
        <taxon>Pseudonocardia</taxon>
    </lineage>
</organism>
<evidence type="ECO:0000313" key="1">
    <source>
        <dbReference type="EMBL" id="GAA4545141.1"/>
    </source>
</evidence>
<reference evidence="2" key="1">
    <citation type="journal article" date="2019" name="Int. J. Syst. Evol. Microbiol.">
        <title>The Global Catalogue of Microorganisms (GCM) 10K type strain sequencing project: providing services to taxonomists for standard genome sequencing and annotation.</title>
        <authorList>
            <consortium name="The Broad Institute Genomics Platform"/>
            <consortium name="The Broad Institute Genome Sequencing Center for Infectious Disease"/>
            <person name="Wu L."/>
            <person name="Ma J."/>
        </authorList>
    </citation>
    <scope>NUCLEOTIDE SEQUENCE [LARGE SCALE GENOMIC DNA]</scope>
    <source>
        <strain evidence="2">JCM 17906</strain>
    </source>
</reference>
<keyword evidence="2" id="KW-1185">Reference proteome</keyword>
<comment type="caution">
    <text evidence="1">The sequence shown here is derived from an EMBL/GenBank/DDBJ whole genome shotgun (WGS) entry which is preliminary data.</text>
</comment>
<dbReference type="Proteomes" id="UP001501598">
    <property type="component" value="Unassembled WGS sequence"/>
</dbReference>
<dbReference type="RefSeq" id="WP_345416201.1">
    <property type="nucleotide sequence ID" value="NZ_BAABGT010000030.1"/>
</dbReference>
<gene>
    <name evidence="1" type="ORF">GCM10023175_24380</name>
</gene>
<name>A0ABP8RRQ3_9PSEU</name>
<dbReference type="EMBL" id="BAABGT010000030">
    <property type="protein sequence ID" value="GAA4545141.1"/>
    <property type="molecule type" value="Genomic_DNA"/>
</dbReference>